<evidence type="ECO:0000259" key="20">
    <source>
        <dbReference type="PROSITE" id="PS51194"/>
    </source>
</evidence>
<dbReference type="FunFam" id="3.40.50.300:FF:000156">
    <property type="entry name" value="ATP-dependent DNA helicase recQ"/>
    <property type="match status" value="1"/>
</dbReference>
<evidence type="ECO:0000313" key="21">
    <source>
        <dbReference type="EMBL" id="EIC02900.1"/>
    </source>
</evidence>
<dbReference type="GO" id="GO:0005524">
    <property type="term" value="F:ATP binding"/>
    <property type="evidence" value="ECO:0007669"/>
    <property type="project" value="UniProtKB-KW"/>
</dbReference>
<dbReference type="EMBL" id="AGRW01000029">
    <property type="protein sequence ID" value="EIC02900.1"/>
    <property type="molecule type" value="Genomic_DNA"/>
</dbReference>
<comment type="cofactor">
    <cofactor evidence="1">
        <name>Mg(2+)</name>
        <dbReference type="ChEBI" id="CHEBI:18420"/>
    </cofactor>
</comment>
<dbReference type="NCBIfam" id="TIGR00614">
    <property type="entry name" value="recQ_fam"/>
    <property type="match status" value="1"/>
</dbReference>
<dbReference type="GO" id="GO:0043138">
    <property type="term" value="F:3'-5' DNA helicase activity"/>
    <property type="evidence" value="ECO:0007669"/>
    <property type="project" value="UniProtKB-EC"/>
</dbReference>
<keyword evidence="6" id="KW-0227">DNA damage</keyword>
<proteinExistence type="inferred from homology"/>
<evidence type="ECO:0000256" key="4">
    <source>
        <dbReference type="ARBA" id="ARBA00022723"/>
    </source>
</evidence>
<evidence type="ECO:0000259" key="19">
    <source>
        <dbReference type="PROSITE" id="PS51192"/>
    </source>
</evidence>
<feature type="domain" description="HRDC" evidence="18">
    <location>
        <begin position="553"/>
        <end position="624"/>
    </location>
</feature>
<evidence type="ECO:0000256" key="12">
    <source>
        <dbReference type="ARBA" id="ARBA00023172"/>
    </source>
</evidence>
<dbReference type="InterPro" id="IPR032284">
    <property type="entry name" value="RecQ_Zn-bd"/>
</dbReference>
<dbReference type="InterPro" id="IPR006293">
    <property type="entry name" value="DNA_helicase_ATP-dep_RecQ_bac"/>
</dbReference>
<dbReference type="GO" id="GO:0009378">
    <property type="term" value="F:four-way junction helicase activity"/>
    <property type="evidence" value="ECO:0007669"/>
    <property type="project" value="TreeGrafter"/>
</dbReference>
<keyword evidence="12" id="KW-0233">DNA recombination</keyword>
<name>H7EHM4_9SPIR</name>
<dbReference type="InterPro" id="IPR010997">
    <property type="entry name" value="HRDC-like_sf"/>
</dbReference>
<dbReference type="STRING" id="907348.TresaDRAFT_2654"/>
<evidence type="ECO:0000256" key="13">
    <source>
        <dbReference type="ARBA" id="ARBA00023204"/>
    </source>
</evidence>
<dbReference type="InterPro" id="IPR014001">
    <property type="entry name" value="Helicase_ATP-bd"/>
</dbReference>
<dbReference type="InterPro" id="IPR036388">
    <property type="entry name" value="WH-like_DNA-bd_sf"/>
</dbReference>
<dbReference type="PROSITE" id="PS51194">
    <property type="entry name" value="HELICASE_CTER"/>
    <property type="match status" value="1"/>
</dbReference>
<dbReference type="OrthoDB" id="9763310at2"/>
<dbReference type="GO" id="GO:0005737">
    <property type="term" value="C:cytoplasm"/>
    <property type="evidence" value="ECO:0007669"/>
    <property type="project" value="TreeGrafter"/>
</dbReference>
<dbReference type="Proteomes" id="UP000003571">
    <property type="component" value="Unassembled WGS sequence"/>
</dbReference>
<dbReference type="GO" id="GO:0006310">
    <property type="term" value="P:DNA recombination"/>
    <property type="evidence" value="ECO:0007669"/>
    <property type="project" value="UniProtKB-UniRule"/>
</dbReference>
<dbReference type="Pfam" id="PF16124">
    <property type="entry name" value="RecQ_Zn_bind"/>
    <property type="match status" value="1"/>
</dbReference>
<evidence type="ECO:0000256" key="8">
    <source>
        <dbReference type="ARBA" id="ARBA00022806"/>
    </source>
</evidence>
<dbReference type="InterPro" id="IPR001650">
    <property type="entry name" value="Helicase_C-like"/>
</dbReference>
<dbReference type="PANTHER" id="PTHR13710">
    <property type="entry name" value="DNA HELICASE RECQ FAMILY MEMBER"/>
    <property type="match status" value="1"/>
</dbReference>
<evidence type="ECO:0000256" key="17">
    <source>
        <dbReference type="SAM" id="MobiDB-lite"/>
    </source>
</evidence>
<evidence type="ECO:0000256" key="7">
    <source>
        <dbReference type="ARBA" id="ARBA00022801"/>
    </source>
</evidence>
<dbReference type="InterPro" id="IPR044876">
    <property type="entry name" value="HRDC_dom_sf"/>
</dbReference>
<keyword evidence="11" id="KW-0238">DNA-binding</keyword>
<dbReference type="SUPFAM" id="SSF46785">
    <property type="entry name" value="Winged helix' DNA-binding domain"/>
    <property type="match status" value="1"/>
</dbReference>
<evidence type="ECO:0000256" key="10">
    <source>
        <dbReference type="ARBA" id="ARBA00022840"/>
    </source>
</evidence>
<evidence type="ECO:0000256" key="5">
    <source>
        <dbReference type="ARBA" id="ARBA00022741"/>
    </source>
</evidence>
<dbReference type="SMART" id="SM00490">
    <property type="entry name" value="HELICc"/>
    <property type="match status" value="1"/>
</dbReference>
<evidence type="ECO:0000256" key="6">
    <source>
        <dbReference type="ARBA" id="ARBA00022763"/>
    </source>
</evidence>
<keyword evidence="4" id="KW-0479">Metal-binding</keyword>
<dbReference type="GO" id="GO:0046872">
    <property type="term" value="F:metal ion binding"/>
    <property type="evidence" value="ECO:0007669"/>
    <property type="project" value="UniProtKB-KW"/>
</dbReference>
<dbReference type="PROSITE" id="PS51192">
    <property type="entry name" value="HELICASE_ATP_BIND_1"/>
    <property type="match status" value="1"/>
</dbReference>
<dbReference type="CDD" id="cd17920">
    <property type="entry name" value="DEXHc_RecQ"/>
    <property type="match status" value="1"/>
</dbReference>
<dbReference type="PANTHER" id="PTHR13710:SF105">
    <property type="entry name" value="ATP-DEPENDENT DNA HELICASE Q1"/>
    <property type="match status" value="1"/>
</dbReference>
<comment type="caution">
    <text evidence="21">The sequence shown here is derived from an EMBL/GenBank/DDBJ whole genome shotgun (WGS) entry which is preliminary data.</text>
</comment>
<keyword evidence="14" id="KW-0413">Isomerase</keyword>
<comment type="catalytic activity">
    <reaction evidence="15">
        <text>Couples ATP hydrolysis with the unwinding of duplex DNA by translocating in the 3'-5' direction.</text>
        <dbReference type="EC" id="5.6.2.4"/>
    </reaction>
</comment>
<dbReference type="InterPro" id="IPR036390">
    <property type="entry name" value="WH_DNA-bd_sf"/>
</dbReference>
<dbReference type="PROSITE" id="PS50967">
    <property type="entry name" value="HRDC"/>
    <property type="match status" value="1"/>
</dbReference>
<keyword evidence="22" id="KW-1185">Reference proteome</keyword>
<evidence type="ECO:0000256" key="14">
    <source>
        <dbReference type="ARBA" id="ARBA00023235"/>
    </source>
</evidence>
<comment type="cofactor">
    <cofactor evidence="2">
        <name>Zn(2+)</name>
        <dbReference type="ChEBI" id="CHEBI:29105"/>
    </cofactor>
</comment>
<dbReference type="GO" id="GO:0006281">
    <property type="term" value="P:DNA repair"/>
    <property type="evidence" value="ECO:0007669"/>
    <property type="project" value="UniProtKB-KW"/>
</dbReference>
<accession>H7EHM4</accession>
<evidence type="ECO:0000256" key="1">
    <source>
        <dbReference type="ARBA" id="ARBA00001946"/>
    </source>
</evidence>
<dbReference type="GO" id="GO:0016787">
    <property type="term" value="F:hydrolase activity"/>
    <property type="evidence" value="ECO:0007669"/>
    <property type="project" value="UniProtKB-KW"/>
</dbReference>
<evidence type="ECO:0000256" key="16">
    <source>
        <dbReference type="NCBIfam" id="TIGR01389"/>
    </source>
</evidence>
<sequence length="624" mass="69855">MVDCVGKTPEFVLKTVFGYSGFRLQQEEIIRNVLEGRDTLAVMPTGGGKSLCYQIPALIFDGLTVVVSPLISLMQDQVAALRACGIDAVFLNSAVDWAQYRESMDSIRFGTTKIVYVSPEGLATPRINDLLHDANVRVRCVTIDEAHCVSQWGHDFRPDYLEISAVRKQFKDAVFLALTATATDVVRNDIIRNLALNNPAVLLSSFDRPNIFLSVQQKRKDGFEQIVECIERHKGECGIIYCFSKRDVDSLAERLRAEGYSALNYHAGLTNEVRAENQERFIRDDVQIMVATLAFGMGINKPDVRFVIHQTMPKSVEQYYQEVGRAGRDGLPSEALLLYSGADLFKIRLLFDDSADKDRSERLLAGMRTFVTSQVCRRRTLLSYFGESYSGENECCCDICTTDSVMGTAPVRDLTVPVQKLMSCIIRTGNRFGANYVIDVLVGSKNKKIVERGHDGLPVFGIGTEFDADGWKMLVDALIDRDMLVRTGEYSILSMTRDGLSALRNRDKIEFAFRLEPSSPNSGSRQPSFESFPKSGKKQAVLHKKPVADFGDNEDAARVFDELKKWRKQKAQEESVPPYIICNDRTLLDIAWKMPHTREELLGCYGVGESKAERYGAEILGVVG</sequence>
<dbReference type="InterPro" id="IPR027417">
    <property type="entry name" value="P-loop_NTPase"/>
</dbReference>
<dbReference type="AlphaFoldDB" id="H7EHM4"/>
<dbReference type="Gene3D" id="1.10.10.10">
    <property type="entry name" value="Winged helix-like DNA-binding domain superfamily/Winged helix DNA-binding domain"/>
    <property type="match status" value="1"/>
</dbReference>
<keyword evidence="13" id="KW-0234">DNA repair</keyword>
<keyword evidence="7" id="KW-0378">Hydrolase</keyword>
<dbReference type="GO" id="GO:0043590">
    <property type="term" value="C:bacterial nucleoid"/>
    <property type="evidence" value="ECO:0007669"/>
    <property type="project" value="TreeGrafter"/>
</dbReference>
<feature type="region of interest" description="Disordered" evidence="17">
    <location>
        <begin position="516"/>
        <end position="539"/>
    </location>
</feature>
<dbReference type="GO" id="GO:0030894">
    <property type="term" value="C:replisome"/>
    <property type="evidence" value="ECO:0007669"/>
    <property type="project" value="TreeGrafter"/>
</dbReference>
<dbReference type="EC" id="5.6.2.4" evidence="16"/>
<organism evidence="21 22">
    <name type="scientific">Treponema saccharophilum DSM 2985</name>
    <dbReference type="NCBI Taxonomy" id="907348"/>
    <lineage>
        <taxon>Bacteria</taxon>
        <taxon>Pseudomonadati</taxon>
        <taxon>Spirochaetota</taxon>
        <taxon>Spirochaetia</taxon>
        <taxon>Spirochaetales</taxon>
        <taxon>Treponemataceae</taxon>
        <taxon>Treponema</taxon>
    </lineage>
</organism>
<dbReference type="Pfam" id="PF00570">
    <property type="entry name" value="HRDC"/>
    <property type="match status" value="1"/>
</dbReference>
<evidence type="ECO:0000313" key="22">
    <source>
        <dbReference type="Proteomes" id="UP000003571"/>
    </source>
</evidence>
<dbReference type="SUPFAM" id="SSF47819">
    <property type="entry name" value="HRDC-like"/>
    <property type="match status" value="1"/>
</dbReference>
<comment type="similarity">
    <text evidence="3">Belongs to the helicase family. RecQ subfamily.</text>
</comment>
<dbReference type="Pfam" id="PF00270">
    <property type="entry name" value="DEAD"/>
    <property type="match status" value="1"/>
</dbReference>
<dbReference type="SMART" id="SM00341">
    <property type="entry name" value="HRDC"/>
    <property type="match status" value="1"/>
</dbReference>
<dbReference type="GO" id="GO:0003677">
    <property type="term" value="F:DNA binding"/>
    <property type="evidence" value="ECO:0007669"/>
    <property type="project" value="UniProtKB-KW"/>
</dbReference>
<reference evidence="21 22" key="1">
    <citation type="submission" date="2011-09" db="EMBL/GenBank/DDBJ databases">
        <title>The draft genome of Treponema saccharophilum DSM 2985.</title>
        <authorList>
            <consortium name="US DOE Joint Genome Institute (JGI-PGF)"/>
            <person name="Lucas S."/>
            <person name="Copeland A."/>
            <person name="Lapidus A."/>
            <person name="Glavina del Rio T."/>
            <person name="Dalin E."/>
            <person name="Tice H."/>
            <person name="Bruce D."/>
            <person name="Goodwin L."/>
            <person name="Pitluck S."/>
            <person name="Peters L."/>
            <person name="Kyrpides N."/>
            <person name="Mavromatis K."/>
            <person name="Ivanova N."/>
            <person name="Markowitz V."/>
            <person name="Cheng J.-F."/>
            <person name="Hugenholtz P."/>
            <person name="Woyke T."/>
            <person name="Wu D."/>
            <person name="Gronow S."/>
            <person name="Wellnitz S."/>
            <person name="Brambilla E."/>
            <person name="Klenk H.-P."/>
            <person name="Eisen J.A."/>
        </authorList>
    </citation>
    <scope>NUCLEOTIDE SEQUENCE [LARGE SCALE GENOMIC DNA]</scope>
    <source>
        <strain evidence="21 22">DSM 2985</strain>
    </source>
</reference>
<dbReference type="Gene3D" id="1.10.150.80">
    <property type="entry name" value="HRDC domain"/>
    <property type="match status" value="1"/>
</dbReference>
<evidence type="ECO:0000256" key="11">
    <source>
        <dbReference type="ARBA" id="ARBA00023125"/>
    </source>
</evidence>
<keyword evidence="10" id="KW-0067">ATP-binding</keyword>
<dbReference type="InterPro" id="IPR002121">
    <property type="entry name" value="HRDC_dom"/>
</dbReference>
<dbReference type="GO" id="GO:0006260">
    <property type="term" value="P:DNA replication"/>
    <property type="evidence" value="ECO:0007669"/>
    <property type="project" value="InterPro"/>
</dbReference>
<gene>
    <name evidence="21" type="ORF">TresaDRAFT_2654</name>
</gene>
<feature type="domain" description="Helicase C-terminal" evidence="20">
    <location>
        <begin position="222"/>
        <end position="382"/>
    </location>
</feature>
<feature type="compositionally biased region" description="Polar residues" evidence="17">
    <location>
        <begin position="518"/>
        <end position="529"/>
    </location>
</feature>
<dbReference type="GO" id="GO:0009432">
    <property type="term" value="P:SOS response"/>
    <property type="evidence" value="ECO:0007669"/>
    <property type="project" value="UniProtKB-UniRule"/>
</dbReference>
<dbReference type="Pfam" id="PF09382">
    <property type="entry name" value="RQC"/>
    <property type="match status" value="1"/>
</dbReference>
<dbReference type="SUPFAM" id="SSF52540">
    <property type="entry name" value="P-loop containing nucleoside triphosphate hydrolases"/>
    <property type="match status" value="1"/>
</dbReference>
<evidence type="ECO:0000256" key="2">
    <source>
        <dbReference type="ARBA" id="ARBA00001947"/>
    </source>
</evidence>
<dbReference type="SMART" id="SM00956">
    <property type="entry name" value="RQC"/>
    <property type="match status" value="1"/>
</dbReference>
<dbReference type="eggNOG" id="COG0514">
    <property type="taxonomic scope" value="Bacteria"/>
</dbReference>
<dbReference type="InterPro" id="IPR018982">
    <property type="entry name" value="RQC_domain"/>
</dbReference>
<dbReference type="Pfam" id="PF00271">
    <property type="entry name" value="Helicase_C"/>
    <property type="match status" value="1"/>
</dbReference>
<evidence type="ECO:0000256" key="3">
    <source>
        <dbReference type="ARBA" id="ARBA00005446"/>
    </source>
</evidence>
<evidence type="ECO:0000256" key="9">
    <source>
        <dbReference type="ARBA" id="ARBA00022833"/>
    </source>
</evidence>
<keyword evidence="5" id="KW-0547">Nucleotide-binding</keyword>
<dbReference type="PATRIC" id="fig|907348.3.peg.294"/>
<dbReference type="NCBIfam" id="TIGR01389">
    <property type="entry name" value="recQ"/>
    <property type="match status" value="1"/>
</dbReference>
<keyword evidence="8 21" id="KW-0347">Helicase</keyword>
<dbReference type="SMART" id="SM00487">
    <property type="entry name" value="DEXDc"/>
    <property type="match status" value="1"/>
</dbReference>
<dbReference type="RefSeq" id="WP_002702192.1">
    <property type="nucleotide sequence ID" value="NZ_AGRW01000029.1"/>
</dbReference>
<dbReference type="FunFam" id="3.40.50.300:FF:000296">
    <property type="entry name" value="ATP-dependent DNA helicase RecQ"/>
    <property type="match status" value="1"/>
</dbReference>
<evidence type="ECO:0000259" key="18">
    <source>
        <dbReference type="PROSITE" id="PS50967"/>
    </source>
</evidence>
<dbReference type="Gene3D" id="3.40.50.300">
    <property type="entry name" value="P-loop containing nucleotide triphosphate hydrolases"/>
    <property type="match status" value="2"/>
</dbReference>
<keyword evidence="9" id="KW-0862">Zinc</keyword>
<dbReference type="CDD" id="cd18794">
    <property type="entry name" value="SF2_C_RecQ"/>
    <property type="match status" value="1"/>
</dbReference>
<protein>
    <recommendedName>
        <fullName evidence="16">DNA helicase RecQ</fullName>
        <ecNumber evidence="16">5.6.2.4</ecNumber>
    </recommendedName>
</protein>
<dbReference type="InterPro" id="IPR011545">
    <property type="entry name" value="DEAD/DEAH_box_helicase_dom"/>
</dbReference>
<evidence type="ECO:0000256" key="15">
    <source>
        <dbReference type="ARBA" id="ARBA00034617"/>
    </source>
</evidence>
<feature type="domain" description="Helicase ATP-binding" evidence="19">
    <location>
        <begin position="30"/>
        <end position="200"/>
    </location>
</feature>
<dbReference type="InterPro" id="IPR004589">
    <property type="entry name" value="DNA_helicase_ATP-dep_RecQ"/>
</dbReference>